<feature type="transmembrane region" description="Helical" evidence="1">
    <location>
        <begin position="84"/>
        <end position="105"/>
    </location>
</feature>
<keyword evidence="1" id="KW-0812">Transmembrane</keyword>
<organism evidence="2">
    <name type="scientific">Parasteatoda tepidariorum</name>
    <name type="common">Common house spider</name>
    <name type="synonym">Achaearanea tepidariorum</name>
    <dbReference type="NCBI Taxonomy" id="114398"/>
    <lineage>
        <taxon>Eukaryota</taxon>
        <taxon>Metazoa</taxon>
        <taxon>Ecdysozoa</taxon>
        <taxon>Arthropoda</taxon>
        <taxon>Chelicerata</taxon>
        <taxon>Arachnida</taxon>
        <taxon>Araneae</taxon>
        <taxon>Araneomorphae</taxon>
        <taxon>Entelegynae</taxon>
        <taxon>Araneoidea</taxon>
        <taxon>Theridiidae</taxon>
        <taxon>Parasteatoda</taxon>
    </lineage>
</organism>
<dbReference type="EMBL" id="IAAA01005929">
    <property type="protein sequence ID" value="LAA00163.1"/>
    <property type="molecule type" value="mRNA"/>
</dbReference>
<feature type="transmembrane region" description="Helical" evidence="1">
    <location>
        <begin position="55"/>
        <end position="78"/>
    </location>
</feature>
<evidence type="ECO:0000256" key="1">
    <source>
        <dbReference type="SAM" id="Phobius"/>
    </source>
</evidence>
<reference evidence="2" key="1">
    <citation type="journal article" date="2016" name="Mol. Ecol. Resour.">
        <title>Evaluation of the impact of RNA preservation methods of spiders for de novo transcriptome assembly.</title>
        <authorList>
            <person name="Kono N."/>
            <person name="Nakamura H."/>
            <person name="Ito Y."/>
            <person name="Tomita M."/>
            <person name="Arakawa K."/>
        </authorList>
    </citation>
    <scope>NUCLEOTIDE SEQUENCE</scope>
    <source>
        <tissue evidence="2">Whole body</tissue>
    </source>
</reference>
<evidence type="ECO:0008006" key="3">
    <source>
        <dbReference type="Google" id="ProtNLM"/>
    </source>
</evidence>
<feature type="transmembrane region" description="Helical" evidence="1">
    <location>
        <begin position="160"/>
        <end position="181"/>
    </location>
</feature>
<protein>
    <recommendedName>
        <fullName evidence="3">Transmembrane protein</fullName>
    </recommendedName>
</protein>
<proteinExistence type="evidence at transcript level"/>
<evidence type="ECO:0000313" key="2">
    <source>
        <dbReference type="EMBL" id="LAA00163.1"/>
    </source>
</evidence>
<name>A0A2L2XVM3_PARTP</name>
<keyword evidence="1" id="KW-0472">Membrane</keyword>
<keyword evidence="1" id="KW-1133">Transmembrane helix</keyword>
<dbReference type="AlphaFoldDB" id="A0A2L2XVM3"/>
<dbReference type="EMBL" id="IAAA01005930">
    <property type="protein sequence ID" value="LAA00166.1"/>
    <property type="molecule type" value="mRNA"/>
</dbReference>
<feature type="transmembrane region" description="Helical" evidence="1">
    <location>
        <begin position="126"/>
        <end position="148"/>
    </location>
</feature>
<sequence length="209" mass="22727">MEEGSTSAVIEHHELEAFAGVEPKFDLHPNHNRGSFLSTISMTSCVISYSPSAKFLLYVLLLITCIPLIVCGAFTSIFIEDGNYSAAVVSFFAACLSVGTASLFVTHLLSKLEKVHDTGTLEGLKILGMIMSVSSGISLGVFTILAFFKKQAFELHGENYFSSAVFGGICLVVSIQLYLTAQWYQNALKEKERVAQLDNPQTSRSAVIN</sequence>
<dbReference type="OrthoDB" id="6432339at2759"/>
<accession>A0A2L2XVM3</accession>